<sequence>MEPITIRSPTMSQSQGRPQIQPHLGMPEDHNVPDHLDNQSSGSRAAQPTPTLGDAPQRTARFEGTTPRGRTRNVEGDFRAIIRHRILAASDFALDARLG</sequence>
<organism evidence="1 2">
    <name type="scientific">Pluteus cervinus</name>
    <dbReference type="NCBI Taxonomy" id="181527"/>
    <lineage>
        <taxon>Eukaryota</taxon>
        <taxon>Fungi</taxon>
        <taxon>Dikarya</taxon>
        <taxon>Basidiomycota</taxon>
        <taxon>Agaricomycotina</taxon>
        <taxon>Agaricomycetes</taxon>
        <taxon>Agaricomycetidae</taxon>
        <taxon>Agaricales</taxon>
        <taxon>Pluteineae</taxon>
        <taxon>Pluteaceae</taxon>
        <taxon>Pluteus</taxon>
    </lineage>
</organism>
<gene>
    <name evidence="1" type="ORF">BDN72DRAFT_40499</name>
</gene>
<dbReference type="Proteomes" id="UP000308600">
    <property type="component" value="Unassembled WGS sequence"/>
</dbReference>
<evidence type="ECO:0000313" key="1">
    <source>
        <dbReference type="EMBL" id="TFK77380.1"/>
    </source>
</evidence>
<evidence type="ECO:0000313" key="2">
    <source>
        <dbReference type="Proteomes" id="UP000308600"/>
    </source>
</evidence>
<protein>
    <submittedName>
        <fullName evidence="1">Uncharacterized protein</fullName>
    </submittedName>
</protein>
<keyword evidence="2" id="KW-1185">Reference proteome</keyword>
<name>A0ACD3BGQ3_9AGAR</name>
<proteinExistence type="predicted"/>
<reference evidence="1 2" key="1">
    <citation type="journal article" date="2019" name="Nat. Ecol. Evol.">
        <title>Megaphylogeny resolves global patterns of mushroom evolution.</title>
        <authorList>
            <person name="Varga T."/>
            <person name="Krizsan K."/>
            <person name="Foldi C."/>
            <person name="Dima B."/>
            <person name="Sanchez-Garcia M."/>
            <person name="Sanchez-Ramirez S."/>
            <person name="Szollosi G.J."/>
            <person name="Szarkandi J.G."/>
            <person name="Papp V."/>
            <person name="Albert L."/>
            <person name="Andreopoulos W."/>
            <person name="Angelini C."/>
            <person name="Antonin V."/>
            <person name="Barry K.W."/>
            <person name="Bougher N.L."/>
            <person name="Buchanan P."/>
            <person name="Buyck B."/>
            <person name="Bense V."/>
            <person name="Catcheside P."/>
            <person name="Chovatia M."/>
            <person name="Cooper J."/>
            <person name="Damon W."/>
            <person name="Desjardin D."/>
            <person name="Finy P."/>
            <person name="Geml J."/>
            <person name="Haridas S."/>
            <person name="Hughes K."/>
            <person name="Justo A."/>
            <person name="Karasinski D."/>
            <person name="Kautmanova I."/>
            <person name="Kiss B."/>
            <person name="Kocsube S."/>
            <person name="Kotiranta H."/>
            <person name="LaButti K.M."/>
            <person name="Lechner B.E."/>
            <person name="Liimatainen K."/>
            <person name="Lipzen A."/>
            <person name="Lukacs Z."/>
            <person name="Mihaltcheva S."/>
            <person name="Morgado L.N."/>
            <person name="Niskanen T."/>
            <person name="Noordeloos M.E."/>
            <person name="Ohm R.A."/>
            <person name="Ortiz-Santana B."/>
            <person name="Ovrebo C."/>
            <person name="Racz N."/>
            <person name="Riley R."/>
            <person name="Savchenko A."/>
            <person name="Shiryaev A."/>
            <person name="Soop K."/>
            <person name="Spirin V."/>
            <person name="Szebenyi C."/>
            <person name="Tomsovsky M."/>
            <person name="Tulloss R.E."/>
            <person name="Uehling J."/>
            <person name="Grigoriev I.V."/>
            <person name="Vagvolgyi C."/>
            <person name="Papp T."/>
            <person name="Martin F.M."/>
            <person name="Miettinen O."/>
            <person name="Hibbett D.S."/>
            <person name="Nagy L.G."/>
        </authorList>
    </citation>
    <scope>NUCLEOTIDE SEQUENCE [LARGE SCALE GENOMIC DNA]</scope>
    <source>
        <strain evidence="1 2">NL-1719</strain>
    </source>
</reference>
<dbReference type="EMBL" id="ML208259">
    <property type="protein sequence ID" value="TFK77380.1"/>
    <property type="molecule type" value="Genomic_DNA"/>
</dbReference>
<accession>A0ACD3BGQ3</accession>